<evidence type="ECO:0000256" key="1">
    <source>
        <dbReference type="SAM" id="Phobius"/>
    </source>
</evidence>
<feature type="transmembrane region" description="Helical" evidence="1">
    <location>
        <begin position="50"/>
        <end position="70"/>
    </location>
</feature>
<dbReference type="AlphaFoldDB" id="A0A6J6CUC6"/>
<evidence type="ECO:0000313" key="2">
    <source>
        <dbReference type="EMBL" id="CAB4554744.1"/>
    </source>
</evidence>
<keyword evidence="1" id="KW-0472">Membrane</keyword>
<keyword evidence="1" id="KW-1133">Transmembrane helix</keyword>
<sequence length="331" mass="35458">MSSSTGYLLAAIAFDPAIRGVLVVMASVGALVGSVYLLNATNTGIRTGFLITMAALTGWCFSLGIFWTIYGIGMIGMAPSWTAKEVNFDRNSATVTKNVDKLPITDGSGGQVRSAQELLTTFEENNPEVRAQIESTEGEGFVPKSLTQVVTLVPELKVELDSQLGGWRILAESDSRRGEAIASADAAIAAAQVFGTDTTAANYTVKDVFFYGGKTAAEPETIKGERSLLQQVVHRIETTLQVKNPTLYAAITIQKNAEVVVAPGEAPPPAEIDTTASTVTVILERNLGNKRVIPALFALFSGILFFVFCWMLHTRDKKAAEMRAAWDGKAS</sequence>
<protein>
    <submittedName>
        <fullName evidence="2">Unannotated protein</fullName>
    </submittedName>
</protein>
<gene>
    <name evidence="2" type="ORF">UFOPK1358_01843</name>
</gene>
<feature type="transmembrane region" description="Helical" evidence="1">
    <location>
        <begin position="20"/>
        <end position="38"/>
    </location>
</feature>
<dbReference type="EMBL" id="CAEZSF010000249">
    <property type="protein sequence ID" value="CAB4554744.1"/>
    <property type="molecule type" value="Genomic_DNA"/>
</dbReference>
<name>A0A6J6CUC6_9ZZZZ</name>
<accession>A0A6J6CUC6</accession>
<reference evidence="2" key="1">
    <citation type="submission" date="2020-05" db="EMBL/GenBank/DDBJ databases">
        <authorList>
            <person name="Chiriac C."/>
            <person name="Salcher M."/>
            <person name="Ghai R."/>
            <person name="Kavagutti S V."/>
        </authorList>
    </citation>
    <scope>NUCLEOTIDE SEQUENCE</scope>
</reference>
<feature type="transmembrane region" description="Helical" evidence="1">
    <location>
        <begin position="292"/>
        <end position="313"/>
    </location>
</feature>
<proteinExistence type="predicted"/>
<keyword evidence="1" id="KW-0812">Transmembrane</keyword>
<organism evidence="2">
    <name type="scientific">freshwater metagenome</name>
    <dbReference type="NCBI Taxonomy" id="449393"/>
    <lineage>
        <taxon>unclassified sequences</taxon>
        <taxon>metagenomes</taxon>
        <taxon>ecological metagenomes</taxon>
    </lineage>
</organism>